<organism evidence="1">
    <name type="scientific">bioreactor metagenome</name>
    <dbReference type="NCBI Taxonomy" id="1076179"/>
    <lineage>
        <taxon>unclassified sequences</taxon>
        <taxon>metagenomes</taxon>
        <taxon>ecological metagenomes</taxon>
    </lineage>
</organism>
<dbReference type="PANTHER" id="PTHR36439:SF1">
    <property type="entry name" value="DUF1697 DOMAIN-CONTAINING PROTEIN"/>
    <property type="match status" value="1"/>
</dbReference>
<reference evidence="1" key="1">
    <citation type="submission" date="2019-08" db="EMBL/GenBank/DDBJ databases">
        <authorList>
            <person name="Kucharzyk K."/>
            <person name="Murdoch R.W."/>
            <person name="Higgins S."/>
            <person name="Loffler F."/>
        </authorList>
    </citation>
    <scope>NUCLEOTIDE SEQUENCE</scope>
</reference>
<sequence>MQTYLALLRGVNVGASNRIKMEELRRALEADGFINVETYIQSGNVLFDSEQDKQTLTTRLESLLQSSFGYSGAVVLRTKSELACLIGNLPFSSEEIAAAELVNAGSESLHVFLYPALADDFTKRLTKVDLAGDRFEITGRDVYLLLRQSIRISKLAIALQKPANRGTARNWNTMLALHRLAENRK</sequence>
<name>A0A644ZY12_9ZZZZ</name>
<gene>
    <name evidence="1" type="ORF">SDC9_92517</name>
</gene>
<dbReference type="PANTHER" id="PTHR36439">
    <property type="entry name" value="BLL4334 PROTEIN"/>
    <property type="match status" value="1"/>
</dbReference>
<dbReference type="PIRSF" id="PIRSF008502">
    <property type="entry name" value="UCP008502"/>
    <property type="match status" value="1"/>
</dbReference>
<dbReference type="Gene3D" id="3.30.70.1280">
    <property type="entry name" value="SP0830-like domains"/>
    <property type="match status" value="1"/>
</dbReference>
<dbReference type="AlphaFoldDB" id="A0A644ZY12"/>
<proteinExistence type="predicted"/>
<dbReference type="SUPFAM" id="SSF160379">
    <property type="entry name" value="SP0830-like"/>
    <property type="match status" value="1"/>
</dbReference>
<evidence type="ECO:0000313" key="1">
    <source>
        <dbReference type="EMBL" id="MPM45825.1"/>
    </source>
</evidence>
<dbReference type="InterPro" id="IPR012545">
    <property type="entry name" value="DUF1697"/>
</dbReference>
<evidence type="ECO:0008006" key="2">
    <source>
        <dbReference type="Google" id="ProtNLM"/>
    </source>
</evidence>
<protein>
    <recommendedName>
        <fullName evidence="2">DUF1697 domain-containing protein</fullName>
    </recommendedName>
</protein>
<dbReference type="EMBL" id="VSSQ01011030">
    <property type="protein sequence ID" value="MPM45825.1"/>
    <property type="molecule type" value="Genomic_DNA"/>
</dbReference>
<comment type="caution">
    <text evidence="1">The sequence shown here is derived from an EMBL/GenBank/DDBJ whole genome shotgun (WGS) entry which is preliminary data.</text>
</comment>
<dbReference type="Pfam" id="PF08002">
    <property type="entry name" value="DUF1697"/>
    <property type="match status" value="1"/>
</dbReference>
<accession>A0A644ZY12</accession>